<evidence type="ECO:0000313" key="4">
    <source>
        <dbReference type="EMBL" id="MDG5753785.1"/>
    </source>
</evidence>
<evidence type="ECO:0000313" key="5">
    <source>
        <dbReference type="Proteomes" id="UP001218246"/>
    </source>
</evidence>
<feature type="repeat" description="ANK" evidence="3">
    <location>
        <begin position="149"/>
        <end position="181"/>
    </location>
</feature>
<evidence type="ECO:0000256" key="2">
    <source>
        <dbReference type="ARBA" id="ARBA00023043"/>
    </source>
</evidence>
<dbReference type="SUPFAM" id="SSF48403">
    <property type="entry name" value="Ankyrin repeat"/>
    <property type="match status" value="1"/>
</dbReference>
<name>A0ABT6H558_9BACI</name>
<keyword evidence="5" id="KW-1185">Reference proteome</keyword>
<dbReference type="PROSITE" id="PS50297">
    <property type="entry name" value="ANK_REP_REGION"/>
    <property type="match status" value="3"/>
</dbReference>
<dbReference type="Gene3D" id="1.25.40.20">
    <property type="entry name" value="Ankyrin repeat-containing domain"/>
    <property type="match status" value="2"/>
</dbReference>
<proteinExistence type="predicted"/>
<dbReference type="InterPro" id="IPR036770">
    <property type="entry name" value="Ankyrin_rpt-contain_sf"/>
</dbReference>
<reference evidence="4 5" key="1">
    <citation type="submission" date="2023-04" db="EMBL/GenBank/DDBJ databases">
        <title>Ectobacillus antri isolated from activated sludge.</title>
        <authorList>
            <person name="Yan P."/>
            <person name="Liu X."/>
        </authorList>
    </citation>
    <scope>NUCLEOTIDE SEQUENCE [LARGE SCALE GENOMIC DNA]</scope>
    <source>
        <strain evidence="4 5">C18H</strain>
    </source>
</reference>
<dbReference type="Pfam" id="PF13637">
    <property type="entry name" value="Ank_4"/>
    <property type="match status" value="1"/>
</dbReference>
<feature type="repeat" description="ANK" evidence="3">
    <location>
        <begin position="111"/>
        <end position="148"/>
    </location>
</feature>
<evidence type="ECO:0000256" key="3">
    <source>
        <dbReference type="PROSITE-ProRule" id="PRU00023"/>
    </source>
</evidence>
<organism evidence="4 5">
    <name type="scientific">Ectobacillus antri</name>
    <dbReference type="NCBI Taxonomy" id="2486280"/>
    <lineage>
        <taxon>Bacteria</taxon>
        <taxon>Bacillati</taxon>
        <taxon>Bacillota</taxon>
        <taxon>Bacilli</taxon>
        <taxon>Bacillales</taxon>
        <taxon>Bacillaceae</taxon>
        <taxon>Ectobacillus</taxon>
    </lineage>
</organism>
<dbReference type="EMBL" id="JARULN010000004">
    <property type="protein sequence ID" value="MDG5753785.1"/>
    <property type="molecule type" value="Genomic_DNA"/>
</dbReference>
<dbReference type="PROSITE" id="PS51257">
    <property type="entry name" value="PROKAR_LIPOPROTEIN"/>
    <property type="match status" value="1"/>
</dbReference>
<accession>A0ABT6H558</accession>
<dbReference type="PANTHER" id="PTHR24123:SF33">
    <property type="entry name" value="PROTEIN HOS4"/>
    <property type="match status" value="1"/>
</dbReference>
<sequence>MIRKIIIMAAIIGLVGCAAPKKQQALEAAIEVGDLRKVKQIANTTSKEKHTGMLFAAKHGYEEIVLYFLQEGANVKAKDKEGKMITHYAALHGDVSILQAAKNSLNEPDQQGRTPLFYSVIETSEVYEKERVLSWLLENGAHVNHADRAGWTPLHEAVYINKLNYVQQMVQAGADVNIATKQGVTPLMTAVRQRNIEVATLLLEHGADAHATDEAGYSALFYGVAQGDEELVTLLLPRSDITQVTKKGEMLLDIAIQSGNERIVSLVKGK</sequence>
<feature type="repeat" description="ANK" evidence="3">
    <location>
        <begin position="48"/>
        <end position="80"/>
    </location>
</feature>
<dbReference type="InterPro" id="IPR051165">
    <property type="entry name" value="Multifunctional_ANK_Repeat"/>
</dbReference>
<dbReference type="SMART" id="SM00248">
    <property type="entry name" value="ANK"/>
    <property type="match status" value="6"/>
</dbReference>
<dbReference type="InterPro" id="IPR002110">
    <property type="entry name" value="Ankyrin_rpt"/>
</dbReference>
<gene>
    <name evidence="4" type="ORF">P6P90_07335</name>
</gene>
<protein>
    <submittedName>
        <fullName evidence="4">Ankyrin repeat domain-containing protein</fullName>
    </submittedName>
</protein>
<keyword evidence="2 3" id="KW-0040">ANK repeat</keyword>
<dbReference type="Pfam" id="PF12796">
    <property type="entry name" value="Ank_2"/>
    <property type="match status" value="1"/>
</dbReference>
<keyword evidence="1" id="KW-0677">Repeat</keyword>
<dbReference type="RefSeq" id="WP_278018324.1">
    <property type="nucleotide sequence ID" value="NZ_JARRRY010000009.1"/>
</dbReference>
<dbReference type="PANTHER" id="PTHR24123">
    <property type="entry name" value="ANKYRIN REPEAT-CONTAINING"/>
    <property type="match status" value="1"/>
</dbReference>
<feature type="repeat" description="ANK" evidence="3">
    <location>
        <begin position="182"/>
        <end position="214"/>
    </location>
</feature>
<dbReference type="PROSITE" id="PS50088">
    <property type="entry name" value="ANK_REPEAT"/>
    <property type="match status" value="4"/>
</dbReference>
<evidence type="ECO:0000256" key="1">
    <source>
        <dbReference type="ARBA" id="ARBA00022737"/>
    </source>
</evidence>
<dbReference type="Proteomes" id="UP001218246">
    <property type="component" value="Unassembled WGS sequence"/>
</dbReference>
<comment type="caution">
    <text evidence="4">The sequence shown here is derived from an EMBL/GenBank/DDBJ whole genome shotgun (WGS) entry which is preliminary data.</text>
</comment>